<dbReference type="GeneID" id="106150880"/>
<dbReference type="STRING" id="7574.A0A1S3GZP7"/>
<feature type="domain" description="DUF4502" evidence="2">
    <location>
        <begin position="123"/>
        <end position="306"/>
    </location>
</feature>
<feature type="region of interest" description="Disordered" evidence="1">
    <location>
        <begin position="57"/>
        <end position="81"/>
    </location>
</feature>
<dbReference type="GO" id="GO:0000724">
    <property type="term" value="P:double-strand break repair via homologous recombination"/>
    <property type="evidence" value="ECO:0007669"/>
    <property type="project" value="TreeGrafter"/>
</dbReference>
<dbReference type="GO" id="GO:0005654">
    <property type="term" value="C:nucleoplasm"/>
    <property type="evidence" value="ECO:0007669"/>
    <property type="project" value="TreeGrafter"/>
</dbReference>
<proteinExistence type="predicted"/>
<dbReference type="KEGG" id="lak:106150880"/>
<accession>A0A1S3GZP7</accession>
<evidence type="ECO:0000313" key="3">
    <source>
        <dbReference type="Proteomes" id="UP000085678"/>
    </source>
</evidence>
<feature type="compositionally biased region" description="Polar residues" evidence="1">
    <location>
        <begin position="64"/>
        <end position="75"/>
    </location>
</feature>
<feature type="compositionally biased region" description="Polar residues" evidence="1">
    <location>
        <begin position="137"/>
        <end position="163"/>
    </location>
</feature>
<evidence type="ECO:0000313" key="4">
    <source>
        <dbReference type="RefSeq" id="XP_013379350.1"/>
    </source>
</evidence>
<dbReference type="OrthoDB" id="1914453at2759"/>
<dbReference type="GO" id="GO:0070202">
    <property type="term" value="P:regulation of establishment of protein localization to chromosome"/>
    <property type="evidence" value="ECO:0007669"/>
    <property type="project" value="TreeGrafter"/>
</dbReference>
<feature type="region of interest" description="Disordered" evidence="1">
    <location>
        <begin position="136"/>
        <end position="204"/>
    </location>
</feature>
<sequence>MDGFDGFVQDITDKRRRKSFQTLSISSHGNLAKEKDIEALSDLEDLEVMEGKIDWASSDDSRDCSPTFSFQTPNKQPHKQPKEFVKTDFQLTSTQGSISSWSSLSGAQSLNLNENEIQEPLVMDEDPDISDIEENHTSLSQQQESESVDISSGTSILSTQTSDRGPEGAGMRGSEWAKTLKTPQKSSQGSPAQEVIPEDSAKKKQKFTKGGLAQQLCTLQSREKTAIRFWQHQLAAGQIQDISKCANFFVKSMSKECSLYLAECQTCKEEEEEEEEVLVLLSIPIVQRLSIQPKTFIRLHPPWQKMQILHNGTRKDALLCTNRCQRLNYDEVKGQVSNIGEVKRGQRSNIGLDVQGGKSCSSVESSTLARDRLKDEKCVTFGDINQLTNCTSDSLSAHHVTLKYFDRTEKEKNVPVADWVCPCISELKNACHNNCHV</sequence>
<dbReference type="AlphaFoldDB" id="A0A1S3GZP7"/>
<dbReference type="InParanoid" id="A0A1S3GZP7"/>
<evidence type="ECO:0000256" key="1">
    <source>
        <dbReference type="SAM" id="MobiDB-lite"/>
    </source>
</evidence>
<dbReference type="GO" id="GO:0000228">
    <property type="term" value="C:nuclear chromosome"/>
    <property type="evidence" value="ECO:0007669"/>
    <property type="project" value="TreeGrafter"/>
</dbReference>
<organism evidence="3 4">
    <name type="scientific">Lingula anatina</name>
    <name type="common">Brachiopod</name>
    <name type="synonym">Lingula unguis</name>
    <dbReference type="NCBI Taxonomy" id="7574"/>
    <lineage>
        <taxon>Eukaryota</taxon>
        <taxon>Metazoa</taxon>
        <taxon>Spiralia</taxon>
        <taxon>Lophotrochozoa</taxon>
        <taxon>Brachiopoda</taxon>
        <taxon>Linguliformea</taxon>
        <taxon>Lingulata</taxon>
        <taxon>Lingulida</taxon>
        <taxon>Linguloidea</taxon>
        <taxon>Lingulidae</taxon>
        <taxon>Lingula</taxon>
    </lineage>
</organism>
<dbReference type="Pfam" id="PF14950">
    <property type="entry name" value="DUF4502"/>
    <property type="match status" value="1"/>
</dbReference>
<name>A0A1S3GZP7_LINAN</name>
<gene>
    <name evidence="4" type="primary">LOC106150880</name>
</gene>
<protein>
    <submittedName>
        <fullName evidence="4">DNA repair-scaffolding protein isoform X1</fullName>
    </submittedName>
</protein>
<reference evidence="4" key="1">
    <citation type="submission" date="2025-08" db="UniProtKB">
        <authorList>
            <consortium name="RefSeq"/>
        </authorList>
    </citation>
    <scope>IDENTIFICATION</scope>
    <source>
        <tissue evidence="4">Gonads</tissue>
    </source>
</reference>
<dbReference type="InterPro" id="IPR053054">
    <property type="entry name" value="DNA_repair-scaffolding"/>
</dbReference>
<dbReference type="PANTHER" id="PTHR34347:SF1">
    <property type="entry name" value="DNA REPAIR-SCAFFOLDING PROTEIN"/>
    <property type="match status" value="1"/>
</dbReference>
<dbReference type="Proteomes" id="UP000085678">
    <property type="component" value="Unplaced"/>
</dbReference>
<keyword evidence="3" id="KW-1185">Reference proteome</keyword>
<dbReference type="RefSeq" id="XP_013379350.1">
    <property type="nucleotide sequence ID" value="XM_013523896.2"/>
</dbReference>
<dbReference type="PANTHER" id="PTHR34347">
    <property type="entry name" value="DNA REPAIR-SCAFFOLDING PROTEIN SPIDR"/>
    <property type="match status" value="1"/>
</dbReference>
<dbReference type="InterPro" id="IPR028026">
    <property type="entry name" value="DUF4502"/>
</dbReference>
<evidence type="ECO:0000259" key="2">
    <source>
        <dbReference type="Pfam" id="PF14950"/>
    </source>
</evidence>
<feature type="compositionally biased region" description="Polar residues" evidence="1">
    <location>
        <begin position="181"/>
        <end position="191"/>
    </location>
</feature>